<gene>
    <name evidence="2" type="ORF">V6243_01555</name>
</gene>
<keyword evidence="1" id="KW-0175">Coiled coil</keyword>
<keyword evidence="3" id="KW-1185">Reference proteome</keyword>
<comment type="caution">
    <text evidence="2">The sequence shown here is derived from an EMBL/GenBank/DDBJ whole genome shotgun (WGS) entry which is preliminary data.</text>
</comment>
<protein>
    <recommendedName>
        <fullName evidence="4">ATPase</fullName>
    </recommendedName>
</protein>
<organism evidence="2 3">
    <name type="scientific">Cobetia marina</name>
    <name type="common">Deleya marina</name>
    <dbReference type="NCBI Taxonomy" id="28258"/>
    <lineage>
        <taxon>Bacteria</taxon>
        <taxon>Pseudomonadati</taxon>
        <taxon>Pseudomonadota</taxon>
        <taxon>Gammaproteobacteria</taxon>
        <taxon>Oceanospirillales</taxon>
        <taxon>Halomonadaceae</taxon>
        <taxon>Cobetia</taxon>
    </lineage>
</organism>
<evidence type="ECO:0000313" key="3">
    <source>
        <dbReference type="Proteomes" id="UP001378242"/>
    </source>
</evidence>
<feature type="coiled-coil region" evidence="1">
    <location>
        <begin position="190"/>
        <end position="249"/>
    </location>
</feature>
<reference evidence="2 3" key="1">
    <citation type="submission" date="2024-02" db="EMBL/GenBank/DDBJ databases">
        <title>Bacteria isolated from the canopy kelp, Nereocystis luetkeana.</title>
        <authorList>
            <person name="Pfister C.A."/>
            <person name="Younker I.T."/>
            <person name="Light S.H."/>
        </authorList>
    </citation>
    <scope>NUCLEOTIDE SEQUENCE [LARGE SCALE GENOMIC DNA]</scope>
    <source>
        <strain evidence="2 3">TI.5.07</strain>
    </source>
</reference>
<evidence type="ECO:0008006" key="4">
    <source>
        <dbReference type="Google" id="ProtNLM"/>
    </source>
</evidence>
<proteinExistence type="predicted"/>
<evidence type="ECO:0000256" key="1">
    <source>
        <dbReference type="SAM" id="Coils"/>
    </source>
</evidence>
<accession>A0ABU9GAK7</accession>
<evidence type="ECO:0000313" key="2">
    <source>
        <dbReference type="EMBL" id="MEL0615499.1"/>
    </source>
</evidence>
<sequence>MDNSREESLIARRDEALARHPDAAPPPRRWPLWVCVLALGGVVAWQQWQLQQLQDMRGQQSDQLSRQVSGLKGDVENDARLLGDVDERLAQLTTRVDESLSARIDGLSQTDESLADSLAEQQTAWQERLAALSDTLTASQDAQASRLAALAESTEAQLEGLRQAGDNRTTLLSALQGSVSALESLSRDGRATLKARLDAQADTLARLETELKAVEQAQQQSLPRLEQRLSDQSSRLDQQAAQLERLASQWDALRQAQDEATTEDRQASSQALTAFKQSQQEALDALRHKLEQQQASLTGLVDARLAPLSKTQTSLSSQLGELRRQQTALSAGLEALGEASPQDEQLRSLDASRRQLSGRVASMLSQLSRLEQRVARLER</sequence>
<dbReference type="RefSeq" id="WP_341541678.1">
    <property type="nucleotide sequence ID" value="NZ_JBAKAP010000001.1"/>
</dbReference>
<dbReference type="EMBL" id="JBAKAP010000001">
    <property type="protein sequence ID" value="MEL0615499.1"/>
    <property type="molecule type" value="Genomic_DNA"/>
</dbReference>
<dbReference type="Proteomes" id="UP001378242">
    <property type="component" value="Unassembled WGS sequence"/>
</dbReference>
<name>A0ABU9GAK7_COBMA</name>